<dbReference type="PANTHER" id="PTHR21110">
    <property type="entry name" value="PHOSPHOPENTOMUTASE"/>
    <property type="match status" value="1"/>
</dbReference>
<dbReference type="NCBIfam" id="TIGR01696">
    <property type="entry name" value="deoB"/>
    <property type="match status" value="1"/>
</dbReference>
<keyword evidence="3 6" id="KW-0479">Metal-binding</keyword>
<feature type="binding site" evidence="6">
    <location>
        <position position="11"/>
    </location>
    <ligand>
        <name>Mn(2+)</name>
        <dbReference type="ChEBI" id="CHEBI:29035"/>
        <label>1</label>
    </ligand>
</feature>
<dbReference type="GO" id="GO:0043094">
    <property type="term" value="P:metabolic compound salvage"/>
    <property type="evidence" value="ECO:0007669"/>
    <property type="project" value="UniProtKB-UniRule"/>
</dbReference>
<comment type="function">
    <text evidence="6">Isomerase that catalyzes the conversion of deoxy-ribose 1-phosphate (dRib-1-P) and ribose 1-phosphate (Rib-1-P) to deoxy-ribose 5-phosphate (dRib-5-P) and ribose 5-phosphate (Rib-5-P), respectively.</text>
</comment>
<comment type="catalytic activity">
    <reaction evidence="6">
        <text>2-deoxy-alpha-D-ribose 1-phosphate = 2-deoxy-D-ribose 5-phosphate</text>
        <dbReference type="Rhea" id="RHEA:27658"/>
        <dbReference type="ChEBI" id="CHEBI:57259"/>
        <dbReference type="ChEBI" id="CHEBI:62877"/>
        <dbReference type="EC" id="5.4.2.7"/>
    </reaction>
</comment>
<dbReference type="NCBIfam" id="NF003766">
    <property type="entry name" value="PRK05362.1"/>
    <property type="match status" value="1"/>
</dbReference>
<keyword evidence="2 6" id="KW-0963">Cytoplasm</keyword>
<dbReference type="SUPFAM" id="SSF53649">
    <property type="entry name" value="Alkaline phosphatase-like"/>
    <property type="match status" value="1"/>
</dbReference>
<feature type="binding site" evidence="6">
    <location>
        <position position="343"/>
    </location>
    <ligand>
        <name>Mn(2+)</name>
        <dbReference type="ChEBI" id="CHEBI:29035"/>
        <label>1</label>
    </ligand>
</feature>
<evidence type="ECO:0000256" key="7">
    <source>
        <dbReference type="NCBIfam" id="TIGR01696"/>
    </source>
</evidence>
<feature type="domain" description="Metalloenzyme" evidence="8">
    <location>
        <begin position="4"/>
        <end position="392"/>
    </location>
</feature>
<feature type="binding site" evidence="6">
    <location>
        <position position="306"/>
    </location>
    <ligand>
        <name>Mn(2+)</name>
        <dbReference type="ChEBI" id="CHEBI:29035"/>
        <label>2</label>
    </ligand>
</feature>
<dbReference type="HAMAP" id="MF_00740">
    <property type="entry name" value="Phosphopentomut"/>
    <property type="match status" value="1"/>
</dbReference>
<dbReference type="GO" id="GO:0030145">
    <property type="term" value="F:manganese ion binding"/>
    <property type="evidence" value="ECO:0007669"/>
    <property type="project" value="UniProtKB-UniRule"/>
</dbReference>
<evidence type="ECO:0000256" key="3">
    <source>
        <dbReference type="ARBA" id="ARBA00022723"/>
    </source>
</evidence>
<accession>A0A2I7N7N5</accession>
<evidence type="ECO:0000259" key="8">
    <source>
        <dbReference type="Pfam" id="PF01676"/>
    </source>
</evidence>
<dbReference type="InterPro" id="IPR017850">
    <property type="entry name" value="Alkaline_phosphatase_core_sf"/>
</dbReference>
<keyword evidence="10" id="KW-1185">Reference proteome</keyword>
<comment type="similarity">
    <text evidence="1 6">Belongs to the phosphopentomutase family.</text>
</comment>
<feature type="binding site" evidence="6">
    <location>
        <position position="342"/>
    </location>
    <ligand>
        <name>Mn(2+)</name>
        <dbReference type="ChEBI" id="CHEBI:29035"/>
        <label>1</label>
    </ligand>
</feature>
<dbReference type="EC" id="5.4.2.7" evidence="6 7"/>
<dbReference type="FunFam" id="3.30.70.1250:FF:000001">
    <property type="entry name" value="Phosphopentomutase"/>
    <property type="match status" value="1"/>
</dbReference>
<dbReference type="GO" id="GO:0006015">
    <property type="term" value="P:5-phosphoribose 1-diphosphate biosynthetic process"/>
    <property type="evidence" value="ECO:0007669"/>
    <property type="project" value="UniProtKB-UniPathway"/>
</dbReference>
<comment type="subcellular location">
    <subcellularLocation>
        <location evidence="6">Cytoplasm</location>
    </subcellularLocation>
</comment>
<keyword evidence="5 6" id="KW-0413">Isomerase</keyword>
<dbReference type="UniPathway" id="UPA00087">
    <property type="reaction ID" value="UER00173"/>
</dbReference>
<comment type="pathway">
    <text evidence="6">Carbohydrate degradation; 2-deoxy-D-ribose 1-phosphate degradation; D-glyceraldehyde 3-phosphate and acetaldehyde from 2-deoxy-alpha-D-ribose 1-phosphate: step 1/2.</text>
</comment>
<keyword evidence="4 6" id="KW-0464">Manganese</keyword>
<dbReference type="GO" id="GO:0000287">
    <property type="term" value="F:magnesium ion binding"/>
    <property type="evidence" value="ECO:0007669"/>
    <property type="project" value="UniProtKB-UniRule"/>
</dbReference>
<proteinExistence type="inferred from homology"/>
<dbReference type="GO" id="GO:0005829">
    <property type="term" value="C:cytosol"/>
    <property type="evidence" value="ECO:0007669"/>
    <property type="project" value="TreeGrafter"/>
</dbReference>
<dbReference type="OrthoDB" id="9769930at2"/>
<dbReference type="GO" id="GO:0006018">
    <property type="term" value="P:2-deoxyribose 1-phosphate catabolic process"/>
    <property type="evidence" value="ECO:0007669"/>
    <property type="project" value="UniProtKB-UniRule"/>
</dbReference>
<dbReference type="Proteomes" id="UP000236655">
    <property type="component" value="Chromosome"/>
</dbReference>
<dbReference type="PANTHER" id="PTHR21110:SF0">
    <property type="entry name" value="PHOSPHOPENTOMUTASE"/>
    <property type="match status" value="1"/>
</dbReference>
<dbReference type="SUPFAM" id="SSF143856">
    <property type="entry name" value="DeoB insert domain-like"/>
    <property type="match status" value="1"/>
</dbReference>
<dbReference type="GO" id="GO:0009117">
    <property type="term" value="P:nucleotide metabolic process"/>
    <property type="evidence" value="ECO:0007669"/>
    <property type="project" value="UniProtKB-UniRule"/>
</dbReference>
<reference evidence="10" key="1">
    <citation type="submission" date="2017-11" db="EMBL/GenBank/DDBJ databases">
        <authorList>
            <person name="Chan K.G."/>
            <person name="Lee L.S."/>
        </authorList>
    </citation>
    <scope>NUCLEOTIDE SEQUENCE [LARGE SCALE GENOMIC DNA]</scope>
    <source>
        <strain evidence="10">DSM 100970</strain>
    </source>
</reference>
<evidence type="ECO:0000256" key="1">
    <source>
        <dbReference type="ARBA" id="ARBA00010373"/>
    </source>
</evidence>
<protein>
    <recommendedName>
        <fullName evidence="6 7">Phosphopentomutase</fullName>
        <ecNumber evidence="6 7">5.4.2.7</ecNumber>
    </recommendedName>
    <alternativeName>
        <fullName evidence="6">Phosphodeoxyribomutase</fullName>
    </alternativeName>
</protein>
<dbReference type="InterPro" id="IPR010045">
    <property type="entry name" value="DeoB"/>
</dbReference>
<evidence type="ECO:0000256" key="6">
    <source>
        <dbReference type="HAMAP-Rule" id="MF_00740"/>
    </source>
</evidence>
<dbReference type="KEGG" id="nba:CUN60_09075"/>
<comment type="catalytic activity">
    <reaction evidence="6">
        <text>alpha-D-ribose 1-phosphate = D-ribose 5-phosphate</text>
        <dbReference type="Rhea" id="RHEA:18793"/>
        <dbReference type="ChEBI" id="CHEBI:57720"/>
        <dbReference type="ChEBI" id="CHEBI:78346"/>
        <dbReference type="EC" id="5.4.2.7"/>
    </reaction>
</comment>
<dbReference type="Pfam" id="PF01676">
    <property type="entry name" value="Metalloenzyme"/>
    <property type="match status" value="1"/>
</dbReference>
<dbReference type="AlphaFoldDB" id="A0A2I7N7N5"/>
<dbReference type="RefSeq" id="WP_102951735.1">
    <property type="nucleotide sequence ID" value="NZ_CP024847.1"/>
</dbReference>
<evidence type="ECO:0000256" key="5">
    <source>
        <dbReference type="ARBA" id="ARBA00023235"/>
    </source>
</evidence>
<organism evidence="9 10">
    <name type="scientific">Aquella oligotrophica</name>
    <dbReference type="NCBI Taxonomy" id="2067065"/>
    <lineage>
        <taxon>Bacteria</taxon>
        <taxon>Pseudomonadati</taxon>
        <taxon>Pseudomonadota</taxon>
        <taxon>Betaproteobacteria</taxon>
        <taxon>Neisseriales</taxon>
        <taxon>Neisseriaceae</taxon>
        <taxon>Aquella</taxon>
    </lineage>
</organism>
<sequence length="401" mass="44313">MTNRVIVMVLDSFGIGDLPDAEKFGDKGSNTLGHIDKYCHDNGLQFKIPNLLKLGLGRAYQTVNSKSLYADNSDYSVHGFYGAARELSSGKDTTSGHWEIGGCPVMFDWGYFTSHENSFPTELLDKIVKRAGIPGFLGNCHASGTTIITELGEEHIKTGKPIFYTSADSVFQIACHEESFGLENLYRLCEITREELEPYNIARVIARPFDGDSSANFARTKNRKDYSLLPSAPTILDVCKEHGGEVVAIGKIGDIYAHQGTTVEIKASGLPELTDKTIAAIKEYPASGKPVYIMTNLVDFDMNFGHRRDVKGYKEALEYFDTRIPEIIESLNQNDILIFTADHGCDPTWTGTDHTREHIPVIGYHGGKEIDIGIRGTFADIGQTIASHLRLPKLDYGVSFT</sequence>
<dbReference type="InterPro" id="IPR006124">
    <property type="entry name" value="Metalloenzyme"/>
</dbReference>
<dbReference type="Gene3D" id="3.40.720.10">
    <property type="entry name" value="Alkaline Phosphatase, subunit A"/>
    <property type="match status" value="1"/>
</dbReference>
<dbReference type="EMBL" id="CP024847">
    <property type="protein sequence ID" value="AUR52442.1"/>
    <property type="molecule type" value="Genomic_DNA"/>
</dbReference>
<evidence type="ECO:0000313" key="9">
    <source>
        <dbReference type="EMBL" id="AUR52442.1"/>
    </source>
</evidence>
<gene>
    <name evidence="6" type="primary">deoB</name>
    <name evidence="9" type="ORF">CUN60_09075</name>
</gene>
<dbReference type="CDD" id="cd16009">
    <property type="entry name" value="PPM"/>
    <property type="match status" value="1"/>
</dbReference>
<dbReference type="InterPro" id="IPR024052">
    <property type="entry name" value="Phosphopentomutase_DeoB_cap_sf"/>
</dbReference>
<evidence type="ECO:0000256" key="2">
    <source>
        <dbReference type="ARBA" id="ARBA00022490"/>
    </source>
</evidence>
<dbReference type="Gene3D" id="3.30.70.1250">
    <property type="entry name" value="Phosphopentomutase"/>
    <property type="match status" value="1"/>
</dbReference>
<dbReference type="GO" id="GO:0008973">
    <property type="term" value="F:phosphopentomutase activity"/>
    <property type="evidence" value="ECO:0007669"/>
    <property type="project" value="UniProtKB-UniRule"/>
</dbReference>
<evidence type="ECO:0000256" key="4">
    <source>
        <dbReference type="ARBA" id="ARBA00023211"/>
    </source>
</evidence>
<feature type="binding site" evidence="6">
    <location>
        <position position="354"/>
    </location>
    <ligand>
        <name>Mn(2+)</name>
        <dbReference type="ChEBI" id="CHEBI:29035"/>
        <label>2</label>
    </ligand>
</feature>
<name>A0A2I7N7N5_9NEIS</name>
<dbReference type="PIRSF" id="PIRSF001491">
    <property type="entry name" value="Ppentomutase"/>
    <property type="match status" value="1"/>
</dbReference>
<comment type="cofactor">
    <cofactor evidence="6">
        <name>Mn(2+)</name>
        <dbReference type="ChEBI" id="CHEBI:29035"/>
    </cofactor>
    <text evidence="6">Binds 2 manganese ions.</text>
</comment>
<feature type="binding site" evidence="6">
    <location>
        <position position="301"/>
    </location>
    <ligand>
        <name>Mn(2+)</name>
        <dbReference type="ChEBI" id="CHEBI:29035"/>
        <label>2</label>
    </ligand>
</feature>
<evidence type="ECO:0000313" key="10">
    <source>
        <dbReference type="Proteomes" id="UP000236655"/>
    </source>
</evidence>